<reference evidence="2 3" key="1">
    <citation type="submission" date="2015-10" db="EMBL/GenBank/DDBJ databases">
        <title>Metagenome-Assembled Genomes uncover a global brackish microbiome.</title>
        <authorList>
            <person name="Hugerth L.W."/>
            <person name="Larsson J."/>
            <person name="Alneberg J."/>
            <person name="Lindh M.V."/>
            <person name="Legrand C."/>
            <person name="Pinhassi J."/>
            <person name="Andersson A.F."/>
        </authorList>
    </citation>
    <scope>NUCLEOTIDE SEQUENCE [LARGE SCALE GENOMIC DNA]</scope>
    <source>
        <strain evidence="2">BACL26 MAG-121220-bin70</strain>
    </source>
</reference>
<name>A0A0R2U864_9GAMM</name>
<sequence length="293" mass="33918">MTQFRQDITLEDTQAGTLLISVISQPIYGKYSNIFLIWAFIWLLFSIGCTYACYQFAEQLARRLRALTNRLPGSSDPMIDEILELETRIQPLLTTSGQFSKDTENGYYCSLVTATIKNRQSLNDHLNHENLELLFENIDHCIDRTLELYGAKRIEGSKSRVFFYIRSTECSKQHLLVCLMAVYSLQKLLDRLSVKLGIDLEINWTVCSDNLSPLPVLRYHEKMSELKHRSKSISERIDKGVIALYVSEYDIEQLATIARFNPFEENCYIFHGFPEQRQVLLEKQILHLASVCL</sequence>
<keyword evidence="1" id="KW-0812">Transmembrane</keyword>
<gene>
    <name evidence="2" type="ORF">ABS24_03645</name>
</gene>
<organism evidence="2 3">
    <name type="scientific">SAR92 bacterium BACL26 MAG-121220-bin70</name>
    <dbReference type="NCBI Taxonomy" id="1655626"/>
    <lineage>
        <taxon>Bacteria</taxon>
        <taxon>Pseudomonadati</taxon>
        <taxon>Pseudomonadota</taxon>
        <taxon>Gammaproteobacteria</taxon>
        <taxon>Cellvibrionales</taxon>
        <taxon>Porticoccaceae</taxon>
        <taxon>SAR92 clade</taxon>
    </lineage>
</organism>
<dbReference type="AlphaFoldDB" id="A0A0R2U864"/>
<feature type="transmembrane region" description="Helical" evidence="1">
    <location>
        <begin position="34"/>
        <end position="54"/>
    </location>
</feature>
<accession>A0A0R2U864</accession>
<comment type="caution">
    <text evidence="2">The sequence shown here is derived from an EMBL/GenBank/DDBJ whole genome shotgun (WGS) entry which is preliminary data.</text>
</comment>
<dbReference type="Proteomes" id="UP000051213">
    <property type="component" value="Unassembled WGS sequence"/>
</dbReference>
<evidence type="ECO:0000313" key="2">
    <source>
        <dbReference type="EMBL" id="KRO93443.1"/>
    </source>
</evidence>
<protein>
    <submittedName>
        <fullName evidence="2">Uncharacterized protein</fullName>
    </submittedName>
</protein>
<keyword evidence="1" id="KW-1133">Transmembrane helix</keyword>
<keyword evidence="1" id="KW-0472">Membrane</keyword>
<evidence type="ECO:0000256" key="1">
    <source>
        <dbReference type="SAM" id="Phobius"/>
    </source>
</evidence>
<dbReference type="EMBL" id="LICA01000255">
    <property type="protein sequence ID" value="KRO93443.1"/>
    <property type="molecule type" value="Genomic_DNA"/>
</dbReference>
<evidence type="ECO:0000313" key="3">
    <source>
        <dbReference type="Proteomes" id="UP000051213"/>
    </source>
</evidence>
<proteinExistence type="predicted"/>